<dbReference type="Proteomes" id="UP000575469">
    <property type="component" value="Unassembled WGS sequence"/>
</dbReference>
<dbReference type="RefSeq" id="WP_169341171.1">
    <property type="nucleotide sequence ID" value="NZ_JABBZM010000022.1"/>
</dbReference>
<name>A0A848P5T8_9RALS</name>
<reference evidence="1 2" key="1">
    <citation type="submission" date="2020-04" db="EMBL/GenBank/DDBJ databases">
        <title>Ralstonia insidiosa genome sequencing and assembly.</title>
        <authorList>
            <person name="Martins R.C.R."/>
            <person name="Perdigao-Neto L.V."/>
            <person name="Levin A.S.S."/>
            <person name="Costa S.F."/>
        </authorList>
    </citation>
    <scope>NUCLEOTIDE SEQUENCE [LARGE SCALE GENOMIC DNA]</scope>
    <source>
        <strain evidence="1 2">5047</strain>
    </source>
</reference>
<evidence type="ECO:0000313" key="1">
    <source>
        <dbReference type="EMBL" id="NMV40533.1"/>
    </source>
</evidence>
<dbReference type="EMBL" id="JABBZM010000022">
    <property type="protein sequence ID" value="NMV40533.1"/>
    <property type="molecule type" value="Genomic_DNA"/>
</dbReference>
<dbReference type="SUPFAM" id="SSF48452">
    <property type="entry name" value="TPR-like"/>
    <property type="match status" value="1"/>
</dbReference>
<proteinExistence type="predicted"/>
<accession>A0A848P5T8</accession>
<dbReference type="Gene3D" id="1.25.40.10">
    <property type="entry name" value="Tetratricopeptide repeat domain"/>
    <property type="match status" value="1"/>
</dbReference>
<sequence length="185" mass="20635">MTYEEETEKEPFTPEMETEIREIALARASGKLAKLACAQSEDESFVHLPGAAAAAFHLGQFAEAKRYAERALSLAPGYQDNWNYGNALHLGHTVLGLLALDERNVSTAVTELQASACIQGSPQLNSFGPTMQLAKALLREGQVEPVLEYLARCRIFWEMGSTWLDTWEQKIRLGEIPNFFQHSYA</sequence>
<dbReference type="InterPro" id="IPR011990">
    <property type="entry name" value="TPR-like_helical_dom_sf"/>
</dbReference>
<comment type="caution">
    <text evidence="1">The sequence shown here is derived from an EMBL/GenBank/DDBJ whole genome shotgun (WGS) entry which is preliminary data.</text>
</comment>
<dbReference type="AlphaFoldDB" id="A0A848P5T8"/>
<organism evidence="1 2">
    <name type="scientific">Ralstonia insidiosa</name>
    <dbReference type="NCBI Taxonomy" id="190721"/>
    <lineage>
        <taxon>Bacteria</taxon>
        <taxon>Pseudomonadati</taxon>
        <taxon>Pseudomonadota</taxon>
        <taxon>Betaproteobacteria</taxon>
        <taxon>Burkholderiales</taxon>
        <taxon>Burkholderiaceae</taxon>
        <taxon>Ralstonia</taxon>
    </lineage>
</organism>
<evidence type="ECO:0000313" key="2">
    <source>
        <dbReference type="Proteomes" id="UP000575469"/>
    </source>
</evidence>
<protein>
    <submittedName>
        <fullName evidence="1">Tetratricopeptide repeat protein</fullName>
    </submittedName>
</protein>
<gene>
    <name evidence="1" type="ORF">HGR00_21725</name>
</gene>